<evidence type="ECO:0000313" key="1">
    <source>
        <dbReference type="EMBL" id="PRQ53716.1"/>
    </source>
</evidence>
<dbReference type="STRING" id="74649.A0A2P6S4W6"/>
<reference evidence="1 2" key="1">
    <citation type="journal article" date="2018" name="Nat. Genet.">
        <title>The Rosa genome provides new insights in the design of modern roses.</title>
        <authorList>
            <person name="Bendahmane M."/>
        </authorList>
    </citation>
    <scope>NUCLEOTIDE SEQUENCE [LARGE SCALE GENOMIC DNA]</scope>
    <source>
        <strain evidence="2">cv. Old Blush</strain>
    </source>
</reference>
<gene>
    <name evidence="1" type="ORF">RchiOBHm_Chr2g0169581</name>
</gene>
<comment type="caution">
    <text evidence="1">The sequence shown here is derived from an EMBL/GenBank/DDBJ whole genome shotgun (WGS) entry which is preliminary data.</text>
</comment>
<keyword evidence="2" id="KW-1185">Reference proteome</keyword>
<dbReference type="Proteomes" id="UP000238479">
    <property type="component" value="Chromosome 2"/>
</dbReference>
<organism evidence="1 2">
    <name type="scientific">Rosa chinensis</name>
    <name type="common">China rose</name>
    <dbReference type="NCBI Taxonomy" id="74649"/>
    <lineage>
        <taxon>Eukaryota</taxon>
        <taxon>Viridiplantae</taxon>
        <taxon>Streptophyta</taxon>
        <taxon>Embryophyta</taxon>
        <taxon>Tracheophyta</taxon>
        <taxon>Spermatophyta</taxon>
        <taxon>Magnoliopsida</taxon>
        <taxon>eudicotyledons</taxon>
        <taxon>Gunneridae</taxon>
        <taxon>Pentapetalae</taxon>
        <taxon>rosids</taxon>
        <taxon>fabids</taxon>
        <taxon>Rosales</taxon>
        <taxon>Rosaceae</taxon>
        <taxon>Rosoideae</taxon>
        <taxon>Rosoideae incertae sedis</taxon>
        <taxon>Rosa</taxon>
    </lineage>
</organism>
<protein>
    <submittedName>
        <fullName evidence="1">Uncharacterized protein</fullName>
    </submittedName>
</protein>
<accession>A0A2P6S4W6</accession>
<name>A0A2P6S4W6_ROSCH</name>
<dbReference type="AlphaFoldDB" id="A0A2P6S4W6"/>
<sequence>MDEYKVVVDEFEGARVWWISGSGAKKDTHSSYYKLCFHKRHRDLIIGRYLNHVLKE</sequence>
<dbReference type="Gramene" id="PRQ53716">
    <property type="protein sequence ID" value="PRQ53716"/>
    <property type="gene ID" value="RchiOBHm_Chr2g0169581"/>
</dbReference>
<proteinExistence type="predicted"/>
<dbReference type="EMBL" id="PDCK01000040">
    <property type="protein sequence ID" value="PRQ53716.1"/>
    <property type="molecule type" value="Genomic_DNA"/>
</dbReference>
<evidence type="ECO:0000313" key="2">
    <source>
        <dbReference type="Proteomes" id="UP000238479"/>
    </source>
</evidence>